<dbReference type="InterPro" id="IPR028160">
    <property type="entry name" value="Slx9-like"/>
</dbReference>
<feature type="region of interest" description="Disordered" evidence="5">
    <location>
        <begin position="16"/>
        <end position="87"/>
    </location>
</feature>
<feature type="compositionally biased region" description="Low complexity" evidence="5">
    <location>
        <begin position="62"/>
        <end position="76"/>
    </location>
</feature>
<dbReference type="AlphaFoldDB" id="A0A9P4IHU1"/>
<protein>
    <recommendedName>
        <fullName evidence="3">Ribosome biogenesis protein SLX9</fullName>
    </recommendedName>
</protein>
<dbReference type="GO" id="GO:0030688">
    <property type="term" value="C:preribosome, small subunit precursor"/>
    <property type="evidence" value="ECO:0007669"/>
    <property type="project" value="InterPro"/>
</dbReference>
<keyword evidence="4" id="KW-0539">Nucleus</keyword>
<dbReference type="GO" id="GO:0030686">
    <property type="term" value="C:90S preribosome"/>
    <property type="evidence" value="ECO:0007669"/>
    <property type="project" value="InterPro"/>
</dbReference>
<evidence type="ECO:0000256" key="1">
    <source>
        <dbReference type="ARBA" id="ARBA00004604"/>
    </source>
</evidence>
<dbReference type="GO" id="GO:0000462">
    <property type="term" value="P:maturation of SSU-rRNA from tricistronic rRNA transcript (SSU-rRNA, 5.8S rRNA, LSU-rRNA)"/>
    <property type="evidence" value="ECO:0007669"/>
    <property type="project" value="InterPro"/>
</dbReference>
<dbReference type="Proteomes" id="UP000799772">
    <property type="component" value="Unassembled WGS sequence"/>
</dbReference>
<evidence type="ECO:0000256" key="3">
    <source>
        <dbReference type="ARBA" id="ARBA00021321"/>
    </source>
</evidence>
<proteinExistence type="inferred from homology"/>
<dbReference type="OrthoDB" id="5429132at2759"/>
<evidence type="ECO:0000313" key="7">
    <source>
        <dbReference type="Proteomes" id="UP000799772"/>
    </source>
</evidence>
<dbReference type="EMBL" id="ML978124">
    <property type="protein sequence ID" value="KAF2100263.1"/>
    <property type="molecule type" value="Genomic_DNA"/>
</dbReference>
<organism evidence="6 7">
    <name type="scientific">Rhizodiscina lignyota</name>
    <dbReference type="NCBI Taxonomy" id="1504668"/>
    <lineage>
        <taxon>Eukaryota</taxon>
        <taxon>Fungi</taxon>
        <taxon>Dikarya</taxon>
        <taxon>Ascomycota</taxon>
        <taxon>Pezizomycotina</taxon>
        <taxon>Dothideomycetes</taxon>
        <taxon>Pleosporomycetidae</taxon>
        <taxon>Aulographales</taxon>
        <taxon>Rhizodiscinaceae</taxon>
        <taxon>Rhizodiscina</taxon>
    </lineage>
</organism>
<gene>
    <name evidence="6" type="ORF">NA57DRAFT_73874</name>
</gene>
<evidence type="ECO:0000313" key="6">
    <source>
        <dbReference type="EMBL" id="KAF2100263.1"/>
    </source>
</evidence>
<evidence type="ECO:0000256" key="4">
    <source>
        <dbReference type="ARBA" id="ARBA00023242"/>
    </source>
</evidence>
<evidence type="ECO:0000256" key="2">
    <source>
        <dbReference type="ARBA" id="ARBA00011022"/>
    </source>
</evidence>
<comment type="subcellular location">
    <subcellularLocation>
        <location evidence="1">Nucleus</location>
        <location evidence="1">Nucleolus</location>
    </subcellularLocation>
</comment>
<dbReference type="Pfam" id="PF15341">
    <property type="entry name" value="SLX9"/>
    <property type="match status" value="1"/>
</dbReference>
<feature type="compositionally biased region" description="Basic and acidic residues" evidence="5">
    <location>
        <begin position="21"/>
        <end position="40"/>
    </location>
</feature>
<reference evidence="6" key="1">
    <citation type="journal article" date="2020" name="Stud. Mycol.">
        <title>101 Dothideomycetes genomes: a test case for predicting lifestyles and emergence of pathogens.</title>
        <authorList>
            <person name="Haridas S."/>
            <person name="Albert R."/>
            <person name="Binder M."/>
            <person name="Bloem J."/>
            <person name="Labutti K."/>
            <person name="Salamov A."/>
            <person name="Andreopoulos B."/>
            <person name="Baker S."/>
            <person name="Barry K."/>
            <person name="Bills G."/>
            <person name="Bluhm B."/>
            <person name="Cannon C."/>
            <person name="Castanera R."/>
            <person name="Culley D."/>
            <person name="Daum C."/>
            <person name="Ezra D."/>
            <person name="Gonzalez J."/>
            <person name="Henrissat B."/>
            <person name="Kuo A."/>
            <person name="Liang C."/>
            <person name="Lipzen A."/>
            <person name="Lutzoni F."/>
            <person name="Magnuson J."/>
            <person name="Mondo S."/>
            <person name="Nolan M."/>
            <person name="Ohm R."/>
            <person name="Pangilinan J."/>
            <person name="Park H.-J."/>
            <person name="Ramirez L."/>
            <person name="Alfaro M."/>
            <person name="Sun H."/>
            <person name="Tritt A."/>
            <person name="Yoshinaga Y."/>
            <person name="Zwiers L.-H."/>
            <person name="Turgeon B."/>
            <person name="Goodwin S."/>
            <person name="Spatafora J."/>
            <person name="Crous P."/>
            <person name="Grigoriev I."/>
        </authorList>
    </citation>
    <scope>NUCLEOTIDE SEQUENCE</scope>
    <source>
        <strain evidence="6">CBS 133067</strain>
    </source>
</reference>
<sequence>MTPRLPTEQVGLQVIKNYLTPDRKQVDGSERLEGESDHSRTAMSYGAPIKSSSTKPRGLGAKTPTSYPSSSTTFSSSKKDKRTIKHSTFVSKIAKNSATGNKKRRRPSKKLVTTLESLADALPDLGDENISGNTSELLKQANFRHKSLKTRPGSMKRKVKMEKAERERFGMNMAQLASVQKGAGGVAGGLEALRRHIAEQMKSSG</sequence>
<comment type="caution">
    <text evidence="6">The sequence shown here is derived from an EMBL/GenBank/DDBJ whole genome shotgun (WGS) entry which is preliminary data.</text>
</comment>
<evidence type="ECO:0000256" key="5">
    <source>
        <dbReference type="SAM" id="MobiDB-lite"/>
    </source>
</evidence>
<accession>A0A9P4IHU1</accession>
<name>A0A9P4IHU1_9PEZI</name>
<dbReference type="GO" id="GO:0005730">
    <property type="term" value="C:nucleolus"/>
    <property type="evidence" value="ECO:0007669"/>
    <property type="project" value="UniProtKB-SubCell"/>
</dbReference>
<comment type="similarity">
    <text evidence="2">Belongs to the SLX9 family.</text>
</comment>
<keyword evidence="7" id="KW-1185">Reference proteome</keyword>